<dbReference type="AlphaFoldDB" id="A0A212RWQ7"/>
<dbReference type="OrthoDB" id="7187254at2"/>
<dbReference type="Proteomes" id="UP000198418">
    <property type="component" value="Unassembled WGS sequence"/>
</dbReference>
<gene>
    <name evidence="1" type="ORF">SAMN06265338_10866</name>
</gene>
<dbReference type="Gene3D" id="1.10.10.10">
    <property type="entry name" value="Winged helix-like DNA-binding domain superfamily/Winged helix DNA-binding domain"/>
    <property type="match status" value="1"/>
</dbReference>
<dbReference type="InterPro" id="IPR013324">
    <property type="entry name" value="RNA_pol_sigma_r3/r4-like"/>
</dbReference>
<dbReference type="SUPFAM" id="SSF88659">
    <property type="entry name" value="Sigma3 and sigma4 domains of RNA polymerase sigma factors"/>
    <property type="match status" value="1"/>
</dbReference>
<organism evidence="1 2">
    <name type="scientific">Rhodoblastus acidophilus</name>
    <name type="common">Rhodopseudomonas acidophila</name>
    <dbReference type="NCBI Taxonomy" id="1074"/>
    <lineage>
        <taxon>Bacteria</taxon>
        <taxon>Pseudomonadati</taxon>
        <taxon>Pseudomonadota</taxon>
        <taxon>Alphaproteobacteria</taxon>
        <taxon>Hyphomicrobiales</taxon>
        <taxon>Rhodoblastaceae</taxon>
        <taxon>Rhodoblastus</taxon>
    </lineage>
</organism>
<name>A0A212RWQ7_RHOAC</name>
<sequence>MSESVLSLTLSARRYAHALLGRWPVAEGGAGGRRRADQDADDLAHQALLSFWRAGLLSCEELAEQPPGALRLALLRRLTRMAGELVRNAGAACYDRRAAGGRGDRRFARHFPWAPEALALPRLPFESRAVLALAALERLDYDAIGLVLDMSAAQALARLARARAELTSALSGRRQPHLRAAAHMCESDLHGYADGVLAPERRAEVEGWLERDAEAARRVAQWRRDGERLRGAFATLDAEPLPAILNFRPPVLAARRNPSARKLWRRWWSAVLDGFRPALAAR</sequence>
<evidence type="ECO:0000313" key="1">
    <source>
        <dbReference type="EMBL" id="SNB77025.1"/>
    </source>
</evidence>
<keyword evidence="2" id="KW-1185">Reference proteome</keyword>
<dbReference type="InterPro" id="IPR036388">
    <property type="entry name" value="WH-like_DNA-bd_sf"/>
</dbReference>
<reference evidence="2" key="1">
    <citation type="submission" date="2017-06" db="EMBL/GenBank/DDBJ databases">
        <authorList>
            <person name="Varghese N."/>
            <person name="Submissions S."/>
        </authorList>
    </citation>
    <scope>NUCLEOTIDE SEQUENCE [LARGE SCALE GENOMIC DNA]</scope>
    <source>
        <strain evidence="2">DSM 137</strain>
    </source>
</reference>
<proteinExistence type="predicted"/>
<evidence type="ECO:0000313" key="2">
    <source>
        <dbReference type="Proteomes" id="UP000198418"/>
    </source>
</evidence>
<protein>
    <submittedName>
        <fullName evidence="1">Uncharacterized protein</fullName>
    </submittedName>
</protein>
<dbReference type="EMBL" id="FYDG01000008">
    <property type="protein sequence ID" value="SNB77025.1"/>
    <property type="molecule type" value="Genomic_DNA"/>
</dbReference>
<accession>A0A212RWQ7</accession>
<dbReference type="RefSeq" id="WP_088521454.1">
    <property type="nucleotide sequence ID" value="NZ_FYDG01000008.1"/>
</dbReference>